<dbReference type="SUPFAM" id="SSF56112">
    <property type="entry name" value="Protein kinase-like (PK-like)"/>
    <property type="match status" value="1"/>
</dbReference>
<dbReference type="KEGG" id="rsin:B6N60_03504"/>
<organism evidence="5 6">
    <name type="scientific">Richelia sinica FACHB-800</name>
    <dbReference type="NCBI Taxonomy" id="1357546"/>
    <lineage>
        <taxon>Bacteria</taxon>
        <taxon>Bacillati</taxon>
        <taxon>Cyanobacteriota</taxon>
        <taxon>Cyanophyceae</taxon>
        <taxon>Nostocales</taxon>
        <taxon>Nostocaceae</taxon>
        <taxon>Richelia</taxon>
    </lineage>
</organism>
<name>A0A975Y609_9NOST</name>
<feature type="repeat" description="WD" evidence="3">
    <location>
        <begin position="549"/>
        <end position="586"/>
    </location>
</feature>
<dbReference type="SMART" id="SM00220">
    <property type="entry name" value="S_TKc"/>
    <property type="match status" value="1"/>
</dbReference>
<feature type="repeat" description="WD" evidence="3">
    <location>
        <begin position="466"/>
        <end position="507"/>
    </location>
</feature>
<dbReference type="InterPro" id="IPR020472">
    <property type="entry name" value="WD40_PAC1"/>
</dbReference>
<evidence type="ECO:0000313" key="5">
    <source>
        <dbReference type="EMBL" id="QXE24795.1"/>
    </source>
</evidence>
<dbReference type="CDD" id="cd14014">
    <property type="entry name" value="STKc_PknB_like"/>
    <property type="match status" value="1"/>
</dbReference>
<reference evidence="5" key="1">
    <citation type="submission" date="2017-04" db="EMBL/GenBank/DDBJ databases">
        <title>Genome deletions in a multicellular cyanobacterial endosymbiont for morphological adaptation in marine diatoms.</title>
        <authorList>
            <person name="Wang Y."/>
            <person name="Gao H."/>
            <person name="Li R."/>
            <person name="Xu X."/>
        </authorList>
    </citation>
    <scope>NUCLEOTIDE SEQUENCE</scope>
    <source>
        <strain evidence="5">FACHB 800</strain>
    </source>
</reference>
<keyword evidence="5" id="KW-0808">Transferase</keyword>
<accession>A0A975Y609</accession>
<dbReference type="PANTHER" id="PTHR22847:SF637">
    <property type="entry name" value="WD REPEAT DOMAIN 5B"/>
    <property type="match status" value="1"/>
</dbReference>
<dbReference type="InterPro" id="IPR011009">
    <property type="entry name" value="Kinase-like_dom_sf"/>
</dbReference>
<dbReference type="SMART" id="SM00320">
    <property type="entry name" value="WD40"/>
    <property type="match status" value="7"/>
</dbReference>
<dbReference type="PROSITE" id="PS50294">
    <property type="entry name" value="WD_REPEATS_REGION"/>
    <property type="match status" value="7"/>
</dbReference>
<evidence type="ECO:0000256" key="3">
    <source>
        <dbReference type="PROSITE-ProRule" id="PRU00221"/>
    </source>
</evidence>
<dbReference type="PROSITE" id="PS50082">
    <property type="entry name" value="WD_REPEATS_2"/>
    <property type="match status" value="7"/>
</dbReference>
<dbReference type="Pfam" id="PF00069">
    <property type="entry name" value="Pkinase"/>
    <property type="match status" value="1"/>
</dbReference>
<evidence type="ECO:0000259" key="4">
    <source>
        <dbReference type="PROSITE" id="PS50011"/>
    </source>
</evidence>
<evidence type="ECO:0000256" key="1">
    <source>
        <dbReference type="ARBA" id="ARBA00022574"/>
    </source>
</evidence>
<dbReference type="GO" id="GO:0005524">
    <property type="term" value="F:ATP binding"/>
    <property type="evidence" value="ECO:0007669"/>
    <property type="project" value="InterPro"/>
</dbReference>
<gene>
    <name evidence="5" type="ORF">B6N60_03504</name>
</gene>
<keyword evidence="1 3" id="KW-0853">WD repeat</keyword>
<dbReference type="Gene3D" id="2.130.10.10">
    <property type="entry name" value="YVTN repeat-like/Quinoprotein amine dehydrogenase"/>
    <property type="match status" value="3"/>
</dbReference>
<keyword evidence="5" id="KW-0418">Kinase</keyword>
<dbReference type="Pfam" id="PF00400">
    <property type="entry name" value="WD40"/>
    <property type="match status" value="7"/>
</dbReference>
<protein>
    <submittedName>
        <fullName evidence="5">Protein kinase</fullName>
    </submittedName>
</protein>
<keyword evidence="2" id="KW-0677">Repeat</keyword>
<dbReference type="InterPro" id="IPR036322">
    <property type="entry name" value="WD40_repeat_dom_sf"/>
</dbReference>
<dbReference type="CDD" id="cd00200">
    <property type="entry name" value="WD40"/>
    <property type="match status" value="1"/>
</dbReference>
<feature type="domain" description="Protein kinase" evidence="4">
    <location>
        <begin position="9"/>
        <end position="269"/>
    </location>
</feature>
<dbReference type="PRINTS" id="PR00320">
    <property type="entry name" value="GPROTEINBRPT"/>
</dbReference>
<dbReference type="SUPFAM" id="SSF50978">
    <property type="entry name" value="WD40 repeat-like"/>
    <property type="match status" value="1"/>
</dbReference>
<dbReference type="InterPro" id="IPR019775">
    <property type="entry name" value="WD40_repeat_CS"/>
</dbReference>
<dbReference type="InterPro" id="IPR000719">
    <property type="entry name" value="Prot_kinase_dom"/>
</dbReference>
<proteinExistence type="predicted"/>
<dbReference type="InterPro" id="IPR001680">
    <property type="entry name" value="WD40_rpt"/>
</dbReference>
<evidence type="ECO:0000256" key="2">
    <source>
        <dbReference type="ARBA" id="ARBA00022737"/>
    </source>
</evidence>
<dbReference type="PANTHER" id="PTHR22847">
    <property type="entry name" value="WD40 REPEAT PROTEIN"/>
    <property type="match status" value="1"/>
</dbReference>
<dbReference type="InterPro" id="IPR015943">
    <property type="entry name" value="WD40/YVTN_repeat-like_dom_sf"/>
</dbReference>
<dbReference type="EMBL" id="CP021056">
    <property type="protein sequence ID" value="QXE24795.1"/>
    <property type="molecule type" value="Genomic_DNA"/>
</dbReference>
<dbReference type="Gene3D" id="1.10.510.10">
    <property type="entry name" value="Transferase(Phosphotransferase) domain 1"/>
    <property type="match status" value="1"/>
</dbReference>
<feature type="repeat" description="WD" evidence="3">
    <location>
        <begin position="508"/>
        <end position="548"/>
    </location>
</feature>
<feature type="repeat" description="WD" evidence="3">
    <location>
        <begin position="378"/>
        <end position="418"/>
    </location>
</feature>
<dbReference type="AlphaFoldDB" id="A0A975Y609"/>
<dbReference type="PROSITE" id="PS50011">
    <property type="entry name" value="PROTEIN_KINASE_DOM"/>
    <property type="match status" value="1"/>
</dbReference>
<feature type="repeat" description="WD" evidence="3">
    <location>
        <begin position="299"/>
        <end position="335"/>
    </location>
</feature>
<feature type="repeat" description="WD" evidence="3">
    <location>
        <begin position="336"/>
        <end position="377"/>
    </location>
</feature>
<evidence type="ECO:0000313" key="6">
    <source>
        <dbReference type="Proteomes" id="UP000683511"/>
    </source>
</evidence>
<dbReference type="PROSITE" id="PS00678">
    <property type="entry name" value="WD_REPEATS_1"/>
    <property type="match status" value="2"/>
</dbReference>
<feature type="repeat" description="WD" evidence="3">
    <location>
        <begin position="419"/>
        <end position="456"/>
    </location>
</feature>
<sequence>MILLLQQRYRLIKPMGKGGSFKTFLAVDESYVPSVPCIVQEIPYNEPKADIYLNQVQNLQRLGEYRQFPTLLAYFVENQFFYLVFEYIKGDNLASLLAKQGTYHEAQVWQVLKNLLPVIKLLHEAHIIHRDINPENIILRNYSQFKQPGNELADELILVDFASIKLVNGIEDVIDNNIIGSPEYAAPEQISGNTVFASDLYSLGVTCIYLLTQISPFELFDAYNNVWLWRDYLTNSVSDRLGEILDQLIHPDVKARFQSADAVMQRLGINIKIPAYKQQRATSHWQCVDNFTGDISAVSAVNTLAISPDGQTLVSGDNDKKVKFWDLQTRKLIGNIPGHNQAVKSLAFSPNGQILATASDDKTIKIWQLETLEPIITLKGHTKAIKSVAFSSEGWLASGSWDKTVKIWDGETGDEICTLTGHKLQVTAVAFNPQGDILASASCDRTIRLWQLKKSQNCPFTLLGTLTGHAWAVLTVAFSPNGQILATGSDDNTIKLWDVNTGQLINTLLGHSWSVVALAFTADDSLISASWDKTVKIWRVSTGEEIDTLASHADSVNTIAVSPVAQMIASGSRDKTIKLWQLVKQQ</sequence>
<dbReference type="GO" id="GO:0004672">
    <property type="term" value="F:protein kinase activity"/>
    <property type="evidence" value="ECO:0007669"/>
    <property type="project" value="InterPro"/>
</dbReference>
<dbReference type="Proteomes" id="UP000683511">
    <property type="component" value="Chromosome"/>
</dbReference>
<keyword evidence="6" id="KW-1185">Reference proteome</keyword>